<gene>
    <name evidence="4" type="ORF">GCK32_013241</name>
</gene>
<dbReference type="PANTHER" id="PTHR46163">
    <property type="entry name" value="TYROSINE-PROTEIN PHOSPHATASE-RELATED"/>
    <property type="match status" value="1"/>
</dbReference>
<feature type="domain" description="Tyrosine-protein phosphatase" evidence="2">
    <location>
        <begin position="15"/>
        <end position="120"/>
    </location>
</feature>
<organism evidence="4 5">
    <name type="scientific">Trichostrongylus colubriformis</name>
    <name type="common">Black scour worm</name>
    <dbReference type="NCBI Taxonomy" id="6319"/>
    <lineage>
        <taxon>Eukaryota</taxon>
        <taxon>Metazoa</taxon>
        <taxon>Ecdysozoa</taxon>
        <taxon>Nematoda</taxon>
        <taxon>Chromadorea</taxon>
        <taxon>Rhabditida</taxon>
        <taxon>Rhabditina</taxon>
        <taxon>Rhabditomorpha</taxon>
        <taxon>Strongyloidea</taxon>
        <taxon>Trichostrongylidae</taxon>
        <taxon>Trichostrongylus</taxon>
    </lineage>
</organism>
<dbReference type="PROSITE" id="PS50056">
    <property type="entry name" value="TYR_PHOSPHATASE_2"/>
    <property type="match status" value="1"/>
</dbReference>
<evidence type="ECO:0000259" key="3">
    <source>
        <dbReference type="PROSITE" id="PS50056"/>
    </source>
</evidence>
<dbReference type="GO" id="GO:0004725">
    <property type="term" value="F:protein tyrosine phosphatase activity"/>
    <property type="evidence" value="ECO:0007669"/>
    <property type="project" value="InterPro"/>
</dbReference>
<dbReference type="SUPFAM" id="SSF52799">
    <property type="entry name" value="(Phosphotyrosine protein) phosphatases II"/>
    <property type="match status" value="1"/>
</dbReference>
<keyword evidence="5" id="KW-1185">Reference proteome</keyword>
<dbReference type="Gene3D" id="3.90.190.10">
    <property type="entry name" value="Protein tyrosine phosphatase superfamily"/>
    <property type="match status" value="1"/>
</dbReference>
<dbReference type="EMBL" id="WIXE01025992">
    <property type="protein sequence ID" value="KAK5964288.1"/>
    <property type="molecule type" value="Genomic_DNA"/>
</dbReference>
<dbReference type="CDD" id="cd00047">
    <property type="entry name" value="PTPc"/>
    <property type="match status" value="1"/>
</dbReference>
<dbReference type="SMART" id="SM00194">
    <property type="entry name" value="PTPc"/>
    <property type="match status" value="1"/>
</dbReference>
<evidence type="ECO:0000259" key="2">
    <source>
        <dbReference type="PROSITE" id="PS50055"/>
    </source>
</evidence>
<dbReference type="InterPro" id="IPR000242">
    <property type="entry name" value="PTP_cat"/>
</dbReference>
<accession>A0AAN8F2Z5</accession>
<name>A0AAN8F2Z5_TRICO</name>
<proteinExistence type="predicted"/>
<dbReference type="InterPro" id="IPR029021">
    <property type="entry name" value="Prot-tyrosine_phosphatase-like"/>
</dbReference>
<feature type="region of interest" description="Disordered" evidence="1">
    <location>
        <begin position="155"/>
        <end position="181"/>
    </location>
</feature>
<feature type="domain" description="Tyrosine specific protein phosphatases" evidence="3">
    <location>
        <begin position="42"/>
        <end position="111"/>
    </location>
</feature>
<reference evidence="4 5" key="1">
    <citation type="submission" date="2019-10" db="EMBL/GenBank/DDBJ databases">
        <title>Assembly and Annotation for the nematode Trichostrongylus colubriformis.</title>
        <authorList>
            <person name="Martin J."/>
        </authorList>
    </citation>
    <scope>NUCLEOTIDE SEQUENCE [LARGE SCALE GENOMIC DNA]</scope>
    <source>
        <strain evidence="4">G859</strain>
        <tissue evidence="4">Whole worm</tissue>
    </source>
</reference>
<dbReference type="Pfam" id="PF00102">
    <property type="entry name" value="Y_phosphatase"/>
    <property type="match status" value="1"/>
</dbReference>
<evidence type="ECO:0000313" key="5">
    <source>
        <dbReference type="Proteomes" id="UP001331761"/>
    </source>
</evidence>
<feature type="compositionally biased region" description="Basic and acidic residues" evidence="1">
    <location>
        <begin position="155"/>
        <end position="167"/>
    </location>
</feature>
<dbReference type="SMART" id="SM00404">
    <property type="entry name" value="PTPc_motif"/>
    <property type="match status" value="1"/>
</dbReference>
<dbReference type="Proteomes" id="UP001331761">
    <property type="component" value="Unassembled WGS sequence"/>
</dbReference>
<dbReference type="InterPro" id="IPR052782">
    <property type="entry name" value="Oocyte-zygote_transition_reg"/>
</dbReference>
<dbReference type="PRINTS" id="PR00700">
    <property type="entry name" value="PRTYPHPHTASE"/>
</dbReference>
<dbReference type="InterPro" id="IPR000387">
    <property type="entry name" value="Tyr_Pase_dom"/>
</dbReference>
<dbReference type="AlphaFoldDB" id="A0AAN8F2Z5"/>
<protein>
    <submittedName>
        <fullName evidence="4">Protein-tyrosine phosphatase</fullName>
    </submittedName>
</protein>
<dbReference type="InterPro" id="IPR003595">
    <property type="entry name" value="Tyr_Pase_cat"/>
</dbReference>
<dbReference type="PROSITE" id="PS50055">
    <property type="entry name" value="TYR_PHOSPHATASE_PTP"/>
    <property type="match status" value="1"/>
</dbReference>
<comment type="caution">
    <text evidence="4">The sequence shown here is derived from an EMBL/GenBank/DDBJ whole genome shotgun (WGS) entry which is preliminary data.</text>
</comment>
<dbReference type="PANTHER" id="PTHR46163:SF10">
    <property type="entry name" value="PROTEIN-TYROSINE PHOSPHATASE-RELATED"/>
    <property type="match status" value="1"/>
</dbReference>
<evidence type="ECO:0000256" key="1">
    <source>
        <dbReference type="SAM" id="MobiDB-lite"/>
    </source>
</evidence>
<evidence type="ECO:0000313" key="4">
    <source>
        <dbReference type="EMBL" id="KAK5964288.1"/>
    </source>
</evidence>
<sequence>MLHCATFGFAPRGVSRDSYEVHHLSYSEWPDHTAPLDPTPTVALIKLARSLCNNNPIVVHCSGGIGRAVCFIGIDYIAQKVKENSDVKMVDMLKDLRNQRFQGVQGIIQYTFIHICVLELFVQDGILPREGKYTRFLNSYVHMLTRYNARMAEMATKEEASKKEEKKTRNKSASSHDKQSV</sequence>